<feature type="compositionally biased region" description="Gly residues" evidence="1">
    <location>
        <begin position="192"/>
        <end position="213"/>
    </location>
</feature>
<organism evidence="3">
    <name type="scientific">Rosellinia necatrix</name>
    <name type="common">White root-rot fungus</name>
    <dbReference type="NCBI Taxonomy" id="77044"/>
    <lineage>
        <taxon>Eukaryota</taxon>
        <taxon>Fungi</taxon>
        <taxon>Dikarya</taxon>
        <taxon>Ascomycota</taxon>
        <taxon>Pezizomycotina</taxon>
        <taxon>Sordariomycetes</taxon>
        <taxon>Xylariomycetidae</taxon>
        <taxon>Xylariales</taxon>
        <taxon>Xylariaceae</taxon>
        <taxon>Rosellinia</taxon>
    </lineage>
</organism>
<protein>
    <submittedName>
        <fullName evidence="3">Putative duf500 domain-containing protein</fullName>
    </submittedName>
</protein>
<feature type="compositionally biased region" description="Pro residues" evidence="1">
    <location>
        <begin position="101"/>
        <end position="112"/>
    </location>
</feature>
<dbReference type="STRING" id="77044.A0A1W2TVW7"/>
<feature type="region of interest" description="Disordered" evidence="1">
    <location>
        <begin position="1"/>
        <end position="218"/>
    </location>
</feature>
<dbReference type="Proteomes" id="UP000054516">
    <property type="component" value="Unassembled WGS sequence"/>
</dbReference>
<dbReference type="InterPro" id="IPR051702">
    <property type="entry name" value="SH3_domain_YSC84-like"/>
</dbReference>
<feature type="region of interest" description="Disordered" evidence="1">
    <location>
        <begin position="442"/>
        <end position="461"/>
    </location>
</feature>
<feature type="compositionally biased region" description="Pro residues" evidence="1">
    <location>
        <begin position="69"/>
        <end position="81"/>
    </location>
</feature>
<dbReference type="InterPro" id="IPR007461">
    <property type="entry name" value="Ysc84_actin-binding"/>
</dbReference>
<keyword evidence="4" id="KW-1185">Reference proteome</keyword>
<feature type="compositionally biased region" description="Pro residues" evidence="1">
    <location>
        <begin position="155"/>
        <end position="172"/>
    </location>
</feature>
<dbReference type="PANTHER" id="PTHR15629">
    <property type="entry name" value="SH3YL1 PROTEIN"/>
    <property type="match status" value="1"/>
</dbReference>
<accession>A0A1W2TVW7</accession>
<evidence type="ECO:0000313" key="4">
    <source>
        <dbReference type="Proteomes" id="UP000054516"/>
    </source>
</evidence>
<reference evidence="3" key="1">
    <citation type="submission" date="2016-03" db="EMBL/GenBank/DDBJ databases">
        <title>Draft genome sequence of Rosellinia necatrix.</title>
        <authorList>
            <person name="Kanematsu S."/>
        </authorList>
    </citation>
    <scope>NUCLEOTIDE SEQUENCE [LARGE SCALE GENOMIC DNA]</scope>
    <source>
        <strain evidence="3">W97</strain>
    </source>
</reference>
<dbReference type="PANTHER" id="PTHR15629:SF8">
    <property type="entry name" value="DUF500 DOMAIN PROTEIN (AFU_ORTHOLOGUE AFUA_5G07310)"/>
    <property type="match status" value="1"/>
</dbReference>
<dbReference type="OMA" id="PQYDPAH"/>
<evidence type="ECO:0000256" key="1">
    <source>
        <dbReference type="SAM" id="MobiDB-lite"/>
    </source>
</evidence>
<dbReference type="Pfam" id="PF04366">
    <property type="entry name" value="Ysc84"/>
    <property type="match status" value="1"/>
</dbReference>
<dbReference type="GO" id="GO:0035091">
    <property type="term" value="F:phosphatidylinositol binding"/>
    <property type="evidence" value="ECO:0007669"/>
    <property type="project" value="TreeGrafter"/>
</dbReference>
<dbReference type="EMBL" id="DF977539">
    <property type="protein sequence ID" value="GAP92792.1"/>
    <property type="molecule type" value="Genomic_DNA"/>
</dbReference>
<dbReference type="AlphaFoldDB" id="A0A1W2TVW7"/>
<evidence type="ECO:0000259" key="2">
    <source>
        <dbReference type="Pfam" id="PF04366"/>
    </source>
</evidence>
<proteinExistence type="predicted"/>
<sequence length="584" mass="59497">MGTNSGHDGPPGYSSEHPSGPAELYGSDAPVELAGDTPQSQSKSHPVSAGVSVVSPQRDRPSVVGQDYFPPPPPGPPPPLSPSSGSASAGRGEPQEKPAYYYPPPPPGPPPKQAQAYMATGNEPPRDGYDSPPPSYAEEFGDGPVASGDADAKSPLPPPPPPPGPPTLPPRPTSSGMYFPPPPASPSKTPQGTGGGSWRIPNSGGGINGGDGGSTDSDHGLGDKLYRWSIKAGVPVNKIANKLGSEAFWPMTMDQECDKAASILRDFCKNGFFTTPSNHNKNPAQAKQKLPSSPTGKSKVLVKIPASVIAGARGLAIFTTLRTGLHISGAVGSGVVVARLPDGSWSPPAGFTVHTVAVGFMIGVDLYDCVCVLTTQAAVDAFAHRARLSIGGEITVTAGPVGVGGVVEGLVGGFSGKGKAVAAASADDAAAAAANAAAAAGGGHGSGGAGGEDRRPVGASSGCENKPVWSYVKSRGFYAGVQADGTVIVPRVDANVAFYGESGITVERILKGQVRSHPAPTRPTGDAGKEKTKDGELVMWPEGGRKLAEFLKVAEGKADDADFLRRFGDHPKPSYLDGFKLHGN</sequence>
<feature type="domain" description="Ysc84 actin-binding" evidence="2">
    <location>
        <begin position="354"/>
        <end position="518"/>
    </location>
</feature>
<name>A0A1W2TVW7_ROSNE</name>
<gene>
    <name evidence="3" type="ORF">SAMD00023353_9400010</name>
</gene>
<evidence type="ECO:0000313" key="3">
    <source>
        <dbReference type="EMBL" id="GAP92792.1"/>
    </source>
</evidence>
<dbReference type="OrthoDB" id="10255128at2759"/>